<reference evidence="2" key="1">
    <citation type="submission" date="2018-04" db="EMBL/GenBank/DDBJ databases">
        <title>WGS assembly of Panicum hallii.</title>
        <authorList>
            <person name="Lovell J."/>
            <person name="Jenkins J."/>
            <person name="Lowry D."/>
            <person name="Mamidi S."/>
            <person name="Sreedasyam A."/>
            <person name="Weng X."/>
            <person name="Barry K."/>
            <person name="Bonette J."/>
            <person name="Campitelli B."/>
            <person name="Daum C."/>
            <person name="Gordon S."/>
            <person name="Gould B."/>
            <person name="Lipzen A."/>
            <person name="Macqueen A."/>
            <person name="Palacio-Mejia J."/>
            <person name="Plott C."/>
            <person name="Shakirov E."/>
            <person name="Shu S."/>
            <person name="Yoshinaga Y."/>
            <person name="Zane M."/>
            <person name="Rokhsar D."/>
            <person name="Grimwood J."/>
            <person name="Schmutz J."/>
            <person name="Juenger T."/>
        </authorList>
    </citation>
    <scope>NUCLEOTIDE SEQUENCE [LARGE SCALE GENOMIC DNA]</scope>
    <source>
        <strain evidence="2">FIL2</strain>
    </source>
</reference>
<dbReference type="Gramene" id="PVH36213">
    <property type="protein sequence ID" value="PVH36213"/>
    <property type="gene ID" value="PAHAL_6G021900"/>
</dbReference>
<proteinExistence type="predicted"/>
<keyword evidence="1" id="KW-0812">Transmembrane</keyword>
<evidence type="ECO:0000313" key="2">
    <source>
        <dbReference type="EMBL" id="PVH36213.1"/>
    </source>
</evidence>
<gene>
    <name evidence="2" type="ORF">PAHAL_6G021900</name>
</gene>
<dbReference type="AlphaFoldDB" id="A0A2T8IEV6"/>
<sequence length="128" mass="14618">MDDRPAMRRCCRRQARCTVTDSHRKRTGCWQFWSAAVCGRGSGSVGHGWVRCCSIFCASWQGTAWQKQSNVLDVDVLIVSPVLCMIDIIGFDRRLCIQARMSQQNLYVWRSSFILCISGGCLWLLYIC</sequence>
<feature type="transmembrane region" description="Helical" evidence="1">
    <location>
        <begin position="107"/>
        <end position="127"/>
    </location>
</feature>
<keyword evidence="1" id="KW-1133">Transmembrane helix</keyword>
<organism evidence="2">
    <name type="scientific">Panicum hallii</name>
    <dbReference type="NCBI Taxonomy" id="206008"/>
    <lineage>
        <taxon>Eukaryota</taxon>
        <taxon>Viridiplantae</taxon>
        <taxon>Streptophyta</taxon>
        <taxon>Embryophyta</taxon>
        <taxon>Tracheophyta</taxon>
        <taxon>Spermatophyta</taxon>
        <taxon>Magnoliopsida</taxon>
        <taxon>Liliopsida</taxon>
        <taxon>Poales</taxon>
        <taxon>Poaceae</taxon>
        <taxon>PACMAD clade</taxon>
        <taxon>Panicoideae</taxon>
        <taxon>Panicodae</taxon>
        <taxon>Paniceae</taxon>
        <taxon>Panicinae</taxon>
        <taxon>Panicum</taxon>
        <taxon>Panicum sect. Panicum</taxon>
    </lineage>
</organism>
<dbReference type="EMBL" id="CM008051">
    <property type="protein sequence ID" value="PVH36213.1"/>
    <property type="molecule type" value="Genomic_DNA"/>
</dbReference>
<protein>
    <submittedName>
        <fullName evidence="2">Uncharacterized protein</fullName>
    </submittedName>
</protein>
<accession>A0A2T8IEV6</accession>
<name>A0A2T8IEV6_9POAL</name>
<evidence type="ECO:0000256" key="1">
    <source>
        <dbReference type="SAM" id="Phobius"/>
    </source>
</evidence>
<keyword evidence="1" id="KW-0472">Membrane</keyword>
<dbReference type="Proteomes" id="UP000243499">
    <property type="component" value="Chromosome 6"/>
</dbReference>